<comment type="caution">
    <text evidence="1">The sequence shown here is derived from an EMBL/GenBank/DDBJ whole genome shotgun (WGS) entry which is preliminary data.</text>
</comment>
<reference evidence="1 2" key="1">
    <citation type="submission" date="2018-06" db="EMBL/GenBank/DDBJ databases">
        <authorList>
            <person name="Pothier F. J."/>
        </authorList>
    </citation>
    <scope>NUCLEOTIDE SEQUENCE [LARGE SCALE GENOMIC DNA]</scope>
    <source>
        <strain evidence="1 2">CPBF 424</strain>
    </source>
</reference>
<evidence type="ECO:0000313" key="1">
    <source>
        <dbReference type="EMBL" id="SUZ27152.1"/>
    </source>
</evidence>
<keyword evidence="2" id="KW-1185">Reference proteome</keyword>
<protein>
    <submittedName>
        <fullName evidence="1">Uncharacterized protein</fullName>
    </submittedName>
</protein>
<proteinExistence type="predicted"/>
<gene>
    <name evidence="1" type="ORF">CPBF424_09170</name>
</gene>
<accession>A0AA46C6C3</accession>
<evidence type="ECO:0000313" key="2">
    <source>
        <dbReference type="Proteomes" id="UP000254168"/>
    </source>
</evidence>
<dbReference type="EMBL" id="UIHB01000001">
    <property type="protein sequence ID" value="SUZ27152.1"/>
    <property type="molecule type" value="Genomic_DNA"/>
</dbReference>
<organism evidence="1 2">
    <name type="scientific">Xanthomonas euroxanthea</name>
    <dbReference type="NCBI Taxonomy" id="2259622"/>
    <lineage>
        <taxon>Bacteria</taxon>
        <taxon>Pseudomonadati</taxon>
        <taxon>Pseudomonadota</taxon>
        <taxon>Gammaproteobacteria</taxon>
        <taxon>Lysobacterales</taxon>
        <taxon>Lysobacteraceae</taxon>
        <taxon>Xanthomonas</taxon>
    </lineage>
</organism>
<dbReference type="Proteomes" id="UP000254168">
    <property type="component" value="Unassembled WGS sequence"/>
</dbReference>
<name>A0AA46C6C3_9XANT</name>
<dbReference type="AlphaFoldDB" id="A0AA46C6C3"/>
<sequence>MPGNSNGYVGDDVAIFFVWGVRKTRRRRCGRPSGEPARRIIAVNPGGQSVQWIGAATRCIQSSAANAPQRSQCAGCD</sequence>